<dbReference type="GO" id="GO:0005975">
    <property type="term" value="P:carbohydrate metabolic process"/>
    <property type="evidence" value="ECO:0007669"/>
    <property type="project" value="InterPro"/>
</dbReference>
<evidence type="ECO:0000256" key="3">
    <source>
        <dbReference type="ARBA" id="ARBA00012741"/>
    </source>
</evidence>
<dbReference type="PANTHER" id="PTHR10357:SF179">
    <property type="entry name" value="NEUTRAL AND BASIC AMINO ACID TRANSPORT PROTEIN RBAT"/>
    <property type="match status" value="1"/>
</dbReference>
<evidence type="ECO:0000256" key="4">
    <source>
        <dbReference type="ARBA" id="ARBA00023180"/>
    </source>
</evidence>
<dbReference type="InterPro" id="IPR045857">
    <property type="entry name" value="O16G_dom_2"/>
</dbReference>
<reference evidence="7 8" key="1">
    <citation type="submission" date="2024-03" db="EMBL/GenBank/DDBJ databases">
        <title>Adaptation during the transition from Ophiocordyceps entomopathogen to insect associate is accompanied by gene loss and intensified selection.</title>
        <authorList>
            <person name="Ward C.M."/>
            <person name="Onetto C.A."/>
            <person name="Borneman A.R."/>
        </authorList>
    </citation>
    <scope>NUCLEOTIDE SEQUENCE [LARGE SCALE GENOMIC DNA]</scope>
    <source>
        <strain evidence="7">AWRI1</strain>
        <tissue evidence="7">Single Adult Female</tissue>
    </source>
</reference>
<evidence type="ECO:0000313" key="8">
    <source>
        <dbReference type="Proteomes" id="UP001367676"/>
    </source>
</evidence>
<dbReference type="InterPro" id="IPR017853">
    <property type="entry name" value="GH"/>
</dbReference>
<evidence type="ECO:0000256" key="5">
    <source>
        <dbReference type="ARBA" id="ARBA00023295"/>
    </source>
</evidence>
<evidence type="ECO:0000259" key="6">
    <source>
        <dbReference type="SMART" id="SM00642"/>
    </source>
</evidence>
<dbReference type="SUPFAM" id="SSF51445">
    <property type="entry name" value="(Trans)glycosidases"/>
    <property type="match status" value="1"/>
</dbReference>
<proteinExistence type="inferred from homology"/>
<comment type="similarity">
    <text evidence="2">Belongs to the glycosyl hydrolase 13 family.</text>
</comment>
<dbReference type="Proteomes" id="UP001367676">
    <property type="component" value="Unassembled WGS sequence"/>
</dbReference>
<feature type="domain" description="Glycosyl hydrolase family 13 catalytic" evidence="6">
    <location>
        <begin position="17"/>
        <end position="420"/>
    </location>
</feature>
<dbReference type="EC" id="3.2.1.20" evidence="3"/>
<organism evidence="7 8">
    <name type="scientific">Parthenolecanium corni</name>
    <dbReference type="NCBI Taxonomy" id="536013"/>
    <lineage>
        <taxon>Eukaryota</taxon>
        <taxon>Metazoa</taxon>
        <taxon>Ecdysozoa</taxon>
        <taxon>Arthropoda</taxon>
        <taxon>Hexapoda</taxon>
        <taxon>Insecta</taxon>
        <taxon>Pterygota</taxon>
        <taxon>Neoptera</taxon>
        <taxon>Paraneoptera</taxon>
        <taxon>Hemiptera</taxon>
        <taxon>Sternorrhyncha</taxon>
        <taxon>Coccoidea</taxon>
        <taxon>Coccidae</taxon>
        <taxon>Parthenolecanium</taxon>
    </lineage>
</organism>
<evidence type="ECO:0000256" key="2">
    <source>
        <dbReference type="ARBA" id="ARBA00008061"/>
    </source>
</evidence>
<comment type="catalytic activity">
    <reaction evidence="1">
        <text>Hydrolysis of terminal, non-reducing (1-&gt;4)-linked alpha-D-glucose residues with release of alpha-D-glucose.</text>
        <dbReference type="EC" id="3.2.1.20"/>
    </reaction>
</comment>
<sequence length="441" mass="51867">MITGNNKDWWKHTTIYEVYIRSFKDSNGDGVGDLKGIQSKLDHFEDLGIETVWITPFYKSPMNDLGYDVMNYTDIDPLYGTMEDFDELLNDMNERGLKLIVDFVINHSSDQHPWFKKSIDRIEPYTDFYVWANPKGFDESGNPLPPNDWLSIFGGCAWKWNSKRKQFYLHQFAEKQPDFNLRNSALKAELKRILKFWLDKGAVGARLDATKHFIEDLELRDEPLLKKSLNKTIITWYDIDHRYTLDLWESYEFIHELRDFVDRNCSSTNDEKILITEAYTDFKHTIMYYGKQGYNIAHFPFNFGFFDWTSFPSPRMMDTTIKRWLKHMPKNGVANWQIENHDNFRVGNRFSIEFMDIMTMTILTLPGIACIYYGQEIGMMDHNVRPDQIRDPNNNAHIPPTTRDLERLPMQWDDSLNAGRNSHGMRISNLAILALPELTLG</sequence>
<keyword evidence="8" id="KW-1185">Reference proteome</keyword>
<keyword evidence="5" id="KW-0326">Glycosidase</keyword>
<evidence type="ECO:0000256" key="1">
    <source>
        <dbReference type="ARBA" id="ARBA00001657"/>
    </source>
</evidence>
<gene>
    <name evidence="7" type="ORF">V9T40_000118</name>
</gene>
<dbReference type="Gene3D" id="3.90.400.10">
    <property type="entry name" value="Oligo-1,6-glucosidase, Domain 2"/>
    <property type="match status" value="1"/>
</dbReference>
<dbReference type="FunFam" id="3.90.400.10:FF:000001">
    <property type="entry name" value="Maltase A3, isoform A"/>
    <property type="match status" value="1"/>
</dbReference>
<dbReference type="EMBL" id="JBBCAQ010000028">
    <property type="protein sequence ID" value="KAK7585939.1"/>
    <property type="molecule type" value="Genomic_DNA"/>
</dbReference>
<dbReference type="InterPro" id="IPR006047">
    <property type="entry name" value="GH13_cat_dom"/>
</dbReference>
<comment type="caution">
    <text evidence="7">The sequence shown here is derived from an EMBL/GenBank/DDBJ whole genome shotgun (WGS) entry which is preliminary data.</text>
</comment>
<dbReference type="AlphaFoldDB" id="A0AAN9TE14"/>
<accession>A0AAN9TE14</accession>
<dbReference type="PANTHER" id="PTHR10357">
    <property type="entry name" value="ALPHA-AMYLASE FAMILY MEMBER"/>
    <property type="match status" value="1"/>
</dbReference>
<keyword evidence="5" id="KW-0378">Hydrolase</keyword>
<protein>
    <recommendedName>
        <fullName evidence="3">alpha-glucosidase</fullName>
        <ecNumber evidence="3">3.2.1.20</ecNumber>
    </recommendedName>
</protein>
<name>A0AAN9TE14_9HEMI</name>
<dbReference type="GO" id="GO:0004558">
    <property type="term" value="F:alpha-1,4-glucosidase activity"/>
    <property type="evidence" value="ECO:0007669"/>
    <property type="project" value="UniProtKB-EC"/>
</dbReference>
<dbReference type="Pfam" id="PF00128">
    <property type="entry name" value="Alpha-amylase"/>
    <property type="match status" value="1"/>
</dbReference>
<evidence type="ECO:0000313" key="7">
    <source>
        <dbReference type="EMBL" id="KAK7585939.1"/>
    </source>
</evidence>
<dbReference type="SMART" id="SM00642">
    <property type="entry name" value="Aamy"/>
    <property type="match status" value="1"/>
</dbReference>
<dbReference type="Gene3D" id="3.20.20.80">
    <property type="entry name" value="Glycosidases"/>
    <property type="match status" value="1"/>
</dbReference>
<keyword evidence="4" id="KW-0325">Glycoprotein</keyword>